<evidence type="ECO:0000313" key="1">
    <source>
        <dbReference type="EMBL" id="SEH32466.1"/>
    </source>
</evidence>
<accession>A0A1H6HAE7</accession>
<dbReference type="EMBL" id="FNWQ01000002">
    <property type="protein sequence ID" value="SEH32466.1"/>
    <property type="molecule type" value="Genomic_DNA"/>
</dbReference>
<dbReference type="STRING" id="680127.SAMN05421593_1808"/>
<protein>
    <submittedName>
        <fullName evidence="1">Uncharacterized protein</fullName>
    </submittedName>
</protein>
<proteinExistence type="predicted"/>
<name>A0A1H6HAE7_CHRCI</name>
<reference evidence="1 2" key="1">
    <citation type="submission" date="2016-10" db="EMBL/GenBank/DDBJ databases">
        <authorList>
            <person name="de Groot N.N."/>
        </authorList>
    </citation>
    <scope>NUCLEOTIDE SEQUENCE [LARGE SCALE GENOMIC DNA]</scope>
    <source>
        <strain evidence="1 2">DSM 23031</strain>
    </source>
</reference>
<organism evidence="1 2">
    <name type="scientific">Chryseobacterium culicis</name>
    <dbReference type="NCBI Taxonomy" id="680127"/>
    <lineage>
        <taxon>Bacteria</taxon>
        <taxon>Pseudomonadati</taxon>
        <taxon>Bacteroidota</taxon>
        <taxon>Flavobacteriia</taxon>
        <taxon>Flavobacteriales</taxon>
        <taxon>Weeksellaceae</taxon>
        <taxon>Chryseobacterium group</taxon>
        <taxon>Chryseobacterium</taxon>
    </lineage>
</organism>
<gene>
    <name evidence="1" type="ORF">SAMN05421593_1808</name>
</gene>
<evidence type="ECO:0000313" key="2">
    <source>
        <dbReference type="Proteomes" id="UP000198561"/>
    </source>
</evidence>
<dbReference type="AlphaFoldDB" id="A0A1H6HAE7"/>
<dbReference type="Proteomes" id="UP000198561">
    <property type="component" value="Unassembled WGS sequence"/>
</dbReference>
<sequence length="57" mass="6590">MHGYWFFDCIKSVHGFNLQLVTGFTHNESDFCYEINYCTESDVLPEAANDLYHPVGN</sequence>